<dbReference type="Gene3D" id="3.30.160.150">
    <property type="entry name" value="Lipoprotein like domain"/>
    <property type="match status" value="1"/>
</dbReference>
<accession>A0A062UE15</accession>
<dbReference type="OrthoDB" id="7629596at2"/>
<organism evidence="1 2">
    <name type="scientific">Hyphomonas beringensis</name>
    <dbReference type="NCBI Taxonomy" id="1280946"/>
    <lineage>
        <taxon>Bacteria</taxon>
        <taxon>Pseudomonadati</taxon>
        <taxon>Pseudomonadota</taxon>
        <taxon>Alphaproteobacteria</taxon>
        <taxon>Hyphomonadales</taxon>
        <taxon>Hyphomonadaceae</taxon>
        <taxon>Hyphomonas</taxon>
    </lineage>
</organism>
<dbReference type="InterPro" id="IPR007485">
    <property type="entry name" value="LPS_assembly_LptE"/>
</dbReference>
<dbReference type="Pfam" id="PF04390">
    <property type="entry name" value="LptE"/>
    <property type="match status" value="1"/>
</dbReference>
<protein>
    <recommendedName>
        <fullName evidence="3">LPS-assembly lipoprotein</fullName>
    </recommendedName>
</protein>
<dbReference type="AlphaFoldDB" id="A0A062UE15"/>
<gene>
    <name evidence="1" type="ORF">HY29_14540</name>
</gene>
<dbReference type="GO" id="GO:0043165">
    <property type="term" value="P:Gram-negative-bacterium-type cell outer membrane assembly"/>
    <property type="evidence" value="ECO:0007669"/>
    <property type="project" value="InterPro"/>
</dbReference>
<dbReference type="GO" id="GO:0019867">
    <property type="term" value="C:outer membrane"/>
    <property type="evidence" value="ECO:0007669"/>
    <property type="project" value="InterPro"/>
</dbReference>
<reference evidence="1 2" key="1">
    <citation type="journal article" date="2014" name="Antonie Van Leeuwenhoek">
        <title>Hyphomonas beringensis sp. nov. and Hyphomonas chukchiensis sp. nov., isolated from surface seawater of the Bering Sea and Chukchi Sea.</title>
        <authorList>
            <person name="Li C."/>
            <person name="Lai Q."/>
            <person name="Li G."/>
            <person name="Dong C."/>
            <person name="Wang J."/>
            <person name="Liao Y."/>
            <person name="Shao Z."/>
        </authorList>
    </citation>
    <scope>NUCLEOTIDE SEQUENCE [LARGE SCALE GENOMIC DNA]</scope>
    <source>
        <strain evidence="1 2">25B14_1</strain>
    </source>
</reference>
<keyword evidence="2" id="KW-1185">Reference proteome</keyword>
<dbReference type="eggNOG" id="COG5468">
    <property type="taxonomic scope" value="Bacteria"/>
</dbReference>
<dbReference type="PATRIC" id="fig|1280946.3.peg.1919"/>
<evidence type="ECO:0000313" key="2">
    <source>
        <dbReference type="Proteomes" id="UP000027037"/>
    </source>
</evidence>
<proteinExistence type="predicted"/>
<dbReference type="Proteomes" id="UP000027037">
    <property type="component" value="Unassembled WGS sequence"/>
</dbReference>
<dbReference type="PROSITE" id="PS51257">
    <property type="entry name" value="PROKAR_LIPOPROTEIN"/>
    <property type="match status" value="1"/>
</dbReference>
<name>A0A062UE15_9PROT</name>
<comment type="caution">
    <text evidence="1">The sequence shown here is derived from an EMBL/GenBank/DDBJ whole genome shotgun (WGS) entry which is preliminary data.</text>
</comment>
<dbReference type="STRING" id="1280946.HY29_14540"/>
<dbReference type="RefSeq" id="WP_034796168.1">
    <property type="nucleotide sequence ID" value="NZ_AWFF01000038.1"/>
</dbReference>
<dbReference type="EMBL" id="AWFF01000038">
    <property type="protein sequence ID" value="KCZ54365.1"/>
    <property type="molecule type" value="Genomic_DNA"/>
</dbReference>
<evidence type="ECO:0008006" key="3">
    <source>
        <dbReference type="Google" id="ProtNLM"/>
    </source>
</evidence>
<sequence>MKYLLAIFAFALISGCGFRPVYSTGANANYAGGAITVPPIAGRSGYMLRRALQEELAIGLPNVTEPSTLRVELSESLTRLTFKPDGQASRSSVVASARYTLSRESDTVSGSATSEATFAVPDSPYGDISAQKGASDRAMRLLAKRLVDDLRLQLVED</sequence>
<evidence type="ECO:0000313" key="1">
    <source>
        <dbReference type="EMBL" id="KCZ54365.1"/>
    </source>
</evidence>